<feature type="domain" description="PPM-type phosphatase" evidence="3">
    <location>
        <begin position="1012"/>
        <end position="1271"/>
    </location>
</feature>
<feature type="domain" description="N-acetyltransferase" evidence="2">
    <location>
        <begin position="1370"/>
        <end position="1529"/>
    </location>
</feature>
<dbReference type="PROSITE" id="PS51186">
    <property type="entry name" value="GNAT"/>
    <property type="match status" value="1"/>
</dbReference>
<feature type="compositionally biased region" description="Polar residues" evidence="1">
    <location>
        <begin position="972"/>
        <end position="986"/>
    </location>
</feature>
<dbReference type="SUPFAM" id="SSF81606">
    <property type="entry name" value="PP2C-like"/>
    <property type="match status" value="1"/>
</dbReference>
<dbReference type="Proteomes" id="UP000438448">
    <property type="component" value="Unassembled WGS sequence"/>
</dbReference>
<evidence type="ECO:0000259" key="3">
    <source>
        <dbReference type="PROSITE" id="PS51746"/>
    </source>
</evidence>
<feature type="compositionally biased region" description="Polar residues" evidence="1">
    <location>
        <begin position="948"/>
        <end position="965"/>
    </location>
</feature>
<dbReference type="InterPro" id="IPR000182">
    <property type="entry name" value="GNAT_dom"/>
</dbReference>
<dbReference type="PROSITE" id="PS51746">
    <property type="entry name" value="PPM_2"/>
    <property type="match status" value="1"/>
</dbReference>
<reference evidence="4 5" key="1">
    <citation type="submission" date="2019-10" db="EMBL/GenBank/DDBJ databases">
        <title>Nocardia macrotermitis sp. nov. and Nocardia aurantia sp. nov., isolated from the gut of fungus growing-termite Macrotermes natalensis.</title>
        <authorList>
            <person name="Benndorf R."/>
            <person name="Schwitalla J."/>
            <person name="Martin K."/>
            <person name="De Beer W."/>
            <person name="Kaster A.-K."/>
            <person name="Vollmers J."/>
            <person name="Poulsen M."/>
            <person name="Beemelmanns C."/>
        </authorList>
    </citation>
    <scope>NUCLEOTIDE SEQUENCE [LARGE SCALE GENOMIC DNA]</scope>
    <source>
        <strain evidence="4 5">RB20</strain>
    </source>
</reference>
<evidence type="ECO:0000313" key="5">
    <source>
        <dbReference type="Proteomes" id="UP000438448"/>
    </source>
</evidence>
<dbReference type="InterPro" id="IPR016181">
    <property type="entry name" value="Acyl_CoA_acyltransferase"/>
</dbReference>
<keyword evidence="5" id="KW-1185">Reference proteome</keyword>
<dbReference type="RefSeq" id="WP_153415404.1">
    <property type="nucleotide sequence ID" value="NZ_WEGK01000022.1"/>
</dbReference>
<feature type="region of interest" description="Disordered" evidence="1">
    <location>
        <begin position="1319"/>
        <end position="1358"/>
    </location>
</feature>
<proteinExistence type="predicted"/>
<feature type="region of interest" description="Disordered" evidence="1">
    <location>
        <begin position="648"/>
        <end position="681"/>
    </location>
</feature>
<dbReference type="CDD" id="cd00143">
    <property type="entry name" value="PP2Cc"/>
    <property type="match status" value="1"/>
</dbReference>
<dbReference type="Pfam" id="PF00583">
    <property type="entry name" value="Acetyltransf_1"/>
    <property type="match status" value="1"/>
</dbReference>
<dbReference type="SMART" id="SM00331">
    <property type="entry name" value="PP2C_SIG"/>
    <property type="match status" value="1"/>
</dbReference>
<dbReference type="Gene3D" id="3.60.40.10">
    <property type="entry name" value="PPM-type phosphatase domain"/>
    <property type="match status" value="1"/>
</dbReference>
<dbReference type="GO" id="GO:0016747">
    <property type="term" value="F:acyltransferase activity, transferring groups other than amino-acyl groups"/>
    <property type="evidence" value="ECO:0007669"/>
    <property type="project" value="InterPro"/>
</dbReference>
<dbReference type="InterPro" id="IPR036457">
    <property type="entry name" value="PPM-type-like_dom_sf"/>
</dbReference>
<name>A0A7K0DCX0_9NOCA</name>
<dbReference type="EMBL" id="WEGK01000022">
    <property type="protein sequence ID" value="MQY23635.1"/>
    <property type="molecule type" value="Genomic_DNA"/>
</dbReference>
<evidence type="ECO:0000256" key="1">
    <source>
        <dbReference type="SAM" id="MobiDB-lite"/>
    </source>
</evidence>
<dbReference type="OrthoDB" id="4556983at2"/>
<protein>
    <submittedName>
        <fullName evidence="4">Uncharacterized protein</fullName>
    </submittedName>
</protein>
<evidence type="ECO:0000313" key="4">
    <source>
        <dbReference type="EMBL" id="MQY23635.1"/>
    </source>
</evidence>
<dbReference type="InterPro" id="IPR001932">
    <property type="entry name" value="PPM-type_phosphatase-like_dom"/>
</dbReference>
<accession>A0A7K0DCX0</accession>
<organism evidence="4 5">
    <name type="scientific">Nocardia macrotermitis</name>
    <dbReference type="NCBI Taxonomy" id="2585198"/>
    <lineage>
        <taxon>Bacteria</taxon>
        <taxon>Bacillati</taxon>
        <taxon>Actinomycetota</taxon>
        <taxon>Actinomycetes</taxon>
        <taxon>Mycobacteriales</taxon>
        <taxon>Nocardiaceae</taxon>
        <taxon>Nocardia</taxon>
    </lineage>
</organism>
<evidence type="ECO:0000259" key="2">
    <source>
        <dbReference type="PROSITE" id="PS51186"/>
    </source>
</evidence>
<feature type="region of interest" description="Disordered" evidence="1">
    <location>
        <begin position="443"/>
        <end position="499"/>
    </location>
</feature>
<feature type="region of interest" description="Disordered" evidence="1">
    <location>
        <begin position="933"/>
        <end position="1005"/>
    </location>
</feature>
<dbReference type="SUPFAM" id="SSF55729">
    <property type="entry name" value="Acyl-CoA N-acyltransferases (Nat)"/>
    <property type="match status" value="1"/>
</dbReference>
<gene>
    <name evidence="4" type="ORF">NRB20_67660</name>
</gene>
<dbReference type="Gene3D" id="3.40.630.30">
    <property type="match status" value="1"/>
</dbReference>
<dbReference type="SMART" id="SM00332">
    <property type="entry name" value="PP2Cc"/>
    <property type="match status" value="1"/>
</dbReference>
<comment type="caution">
    <text evidence="4">The sequence shown here is derived from an EMBL/GenBank/DDBJ whole genome shotgun (WGS) entry which is preliminary data.</text>
</comment>
<sequence>MQKELPLTNWAYNRPESSRAAIWMINHMRTVVLPGLHPWATPEQIDAAFYSDKEVEGGMVLPTVPLDELLTDGNVRELGAALLNAADRNTRAESPAGTTLNEGLAQLLNQDQHIWEPIARNLGLDVEMLRRAQHSIREQIEAERPGTPVTASDMRAVRHWVAPGAEDSLAEYTRSHVYEPIMGPRRDAHMLRRHLLLHEYALIGKTLSRRELEAFGTLRMLREERLDPGRTLPRDAKGRVDSDALEAQLRAENPALRFIVPLYRYDEHDHDHRTRDAEGNAVVDGVLALYDEGVIDVATAQRLDRPGEYVVELPLRPGAVLQHLGTTDHWFLERAVHQRFPLFAGISGGTARMGRDARLMFGAAPPDVSMDDLALMMLGFVGGHHTFYEELHGLRMAGIPTIPDAAYATPETLYAAMDEYAEQFGYPHDAWRHTYRTTLSPAIASRSADTAPDPRLTHPAGRRAPHSDHPSDGTKPVPAQGVSDTSTSTPPPNPPPATTAENQCAVVLLQDLHAAGISVREPNPTEIGPEGMPMVGDNGLEDRMPHTENGARNEFQEIPLTPGTHSMGEIIDWVNERLHPAARPNARKVAVVVEFAPEDQATATLPNGNHQKVGGHAFLIPAIPLPHNDPRRVVRAFVLAFDDNRPTPLPGAIPRRPVSPDFHVGRPADDNTPGQEPTPPPAIHLDNLLTVRNALATELAHPDPTHAAVAPHELRQPLALLDELVAVQQGAHPVTAERLGLLTDFAHMVDHALLQPPRDALDAASRRLGEIEAQLRAAPTGHRIPAGNTGLLDGVDDEQLSRVWEAATRQMVAAGRATDETTWDDAAANARYWTLTTVVGRLEDFLSFAQTPEALVPQVHLALLKAHFTTTAAWLIANAAAAGTMNPIAAAAVVAFRAAGQDFREPAAQPADTPSTTNQVTPDWDALETNTQRTQTNTAPPHLDGTPTDANVPTTHTDNSPTHTNDPPLHTDNLSTHTDNSPTHTDNPPAHTDDPSTHTSAPPAHREENLGSVAALSDIGLRHDTNEDAYAQAVVEIDGKLVHVQAACDGRSTSTDGARAARVAADGAVADMVTALTAAGATGQFDRIAVARSGLAAAGDQVRALGEQPEYAGLTADEKPDCTIILAIVEEHQVTWDWEGDSRGYKLSLRPGESQRMTEDDSMLTLLMQRLGMPEAQALRHPQAHMISRSLSQPSGGESHAKTTPLSPGDFVLLCTDGMWNDTFEAESLADLLRDSWTRTPDDLLAVLKSFAQRALDNGGHDNITGMLTRPTPPAPTSTPWHRAEAIEPFHHFDQRAAADLAPRDQHRRPFGTRPDIAGIPNGSLAFHHHPDDPNGTDWHAVEPGPTGPREHRAVPTPDLSSVRPLVELLHTRTADRTQLHRELSGLEQNYGAHRFEISYAAYTRELGTAAESFVHRPDLGLRLEGRIVDDQGRKVGSVRQIVFLDPQGRAVVFIDNIYLLEGARGKGFTTSFMTAMEDYYRRSGVHRIELKAVRDGAYFWARWGFRFNDHPTLMKRSADSIREKIRNMMPYSTPDDRLQLRAADRRLRRPATGHPTSADLAELTGDNPRLGRDLLTDTFWFGVKVL</sequence>